<dbReference type="InterPro" id="IPR033134">
    <property type="entry name" value="Asp/Glu_racemase_AS_2"/>
</dbReference>
<feature type="binding site" evidence="7">
    <location>
        <begin position="77"/>
        <end position="78"/>
    </location>
    <ligand>
        <name>substrate</name>
    </ligand>
</feature>
<evidence type="ECO:0000256" key="5">
    <source>
        <dbReference type="ARBA" id="ARBA00023235"/>
    </source>
</evidence>
<dbReference type="Pfam" id="PF01177">
    <property type="entry name" value="Asp_Glu_race"/>
    <property type="match status" value="1"/>
</dbReference>
<dbReference type="GO" id="GO:0008881">
    <property type="term" value="F:glutamate racemase activity"/>
    <property type="evidence" value="ECO:0007669"/>
    <property type="project" value="UniProtKB-UniRule"/>
</dbReference>
<keyword evidence="4 7" id="KW-0573">Peptidoglycan synthesis</keyword>
<proteinExistence type="inferred from homology"/>
<dbReference type="UniPathway" id="UPA00219"/>
<dbReference type="InterPro" id="IPR015942">
    <property type="entry name" value="Asp/Glu/hydantoin_racemase"/>
</dbReference>
<dbReference type="RefSeq" id="WP_006599325.1">
    <property type="nucleotide sequence ID" value="NZ_GL622359.1"/>
</dbReference>
<organism evidence="8 9">
    <name type="scientific">Pseudoramibacter alactolyticus ATCC 23263</name>
    <dbReference type="NCBI Taxonomy" id="887929"/>
    <lineage>
        <taxon>Bacteria</taxon>
        <taxon>Bacillati</taxon>
        <taxon>Bacillota</taxon>
        <taxon>Clostridia</taxon>
        <taxon>Eubacteriales</taxon>
        <taxon>Eubacteriaceae</taxon>
        <taxon>Pseudoramibacter</taxon>
    </lineage>
</organism>
<dbReference type="EMBL" id="AEQN01000023">
    <property type="protein sequence ID" value="EFV01164.1"/>
    <property type="molecule type" value="Genomic_DNA"/>
</dbReference>
<dbReference type="GO" id="GO:0071555">
    <property type="term" value="P:cell wall organization"/>
    <property type="evidence" value="ECO:0007669"/>
    <property type="project" value="UniProtKB-KW"/>
</dbReference>
<dbReference type="AlphaFoldDB" id="E6MIR8"/>
<dbReference type="GO" id="GO:0008360">
    <property type="term" value="P:regulation of cell shape"/>
    <property type="evidence" value="ECO:0007669"/>
    <property type="project" value="UniProtKB-KW"/>
</dbReference>
<dbReference type="Gene3D" id="3.40.50.1860">
    <property type="match status" value="2"/>
</dbReference>
<gene>
    <name evidence="7 8" type="primary">murI</name>
    <name evidence="8" type="ORF">HMP0721_1903</name>
</gene>
<feature type="binding site" evidence="7">
    <location>
        <begin position="45"/>
        <end position="46"/>
    </location>
    <ligand>
        <name>substrate</name>
    </ligand>
</feature>
<evidence type="ECO:0000256" key="2">
    <source>
        <dbReference type="ARBA" id="ARBA00013090"/>
    </source>
</evidence>
<evidence type="ECO:0000256" key="7">
    <source>
        <dbReference type="HAMAP-Rule" id="MF_00258"/>
    </source>
</evidence>
<dbReference type="Proteomes" id="UP000004754">
    <property type="component" value="Unassembled WGS sequence"/>
</dbReference>
<dbReference type="PANTHER" id="PTHR21198">
    <property type="entry name" value="GLUTAMATE RACEMASE"/>
    <property type="match status" value="1"/>
</dbReference>
<evidence type="ECO:0000256" key="1">
    <source>
        <dbReference type="ARBA" id="ARBA00001602"/>
    </source>
</evidence>
<protein>
    <recommendedName>
        <fullName evidence="2 7">Glutamate racemase</fullName>
        <ecNumber evidence="2 7">5.1.1.3</ecNumber>
    </recommendedName>
</protein>
<keyword evidence="3 7" id="KW-0133">Cell shape</keyword>
<accession>E6MIR8</accession>
<dbReference type="NCBIfam" id="TIGR00067">
    <property type="entry name" value="glut_race"/>
    <property type="match status" value="1"/>
</dbReference>
<comment type="function">
    <text evidence="7">Provides the (R)-glutamate required for cell wall biosynthesis.</text>
</comment>
<dbReference type="PANTHER" id="PTHR21198:SF3">
    <property type="entry name" value="GLUTAMATE RACEMASE"/>
    <property type="match status" value="1"/>
</dbReference>
<name>E6MIR8_9FIRM</name>
<comment type="caution">
    <text evidence="8">The sequence shown here is derived from an EMBL/GenBank/DDBJ whole genome shotgun (WGS) entry which is preliminary data.</text>
</comment>
<feature type="binding site" evidence="7">
    <location>
        <begin position="186"/>
        <end position="187"/>
    </location>
    <ligand>
        <name>substrate</name>
    </ligand>
</feature>
<evidence type="ECO:0000256" key="4">
    <source>
        <dbReference type="ARBA" id="ARBA00022984"/>
    </source>
</evidence>
<dbReference type="PROSITE" id="PS00923">
    <property type="entry name" value="ASP_GLU_RACEMASE_1"/>
    <property type="match status" value="1"/>
</dbReference>
<comment type="pathway">
    <text evidence="7">Cell wall biogenesis; peptidoglycan biosynthesis.</text>
</comment>
<dbReference type="InterPro" id="IPR004391">
    <property type="entry name" value="Glu_race"/>
</dbReference>
<keyword evidence="9" id="KW-1185">Reference proteome</keyword>
<dbReference type="InterPro" id="IPR018187">
    <property type="entry name" value="Asp/Glu_racemase_AS_1"/>
</dbReference>
<evidence type="ECO:0000313" key="9">
    <source>
        <dbReference type="Proteomes" id="UP000004754"/>
    </source>
</evidence>
<keyword evidence="5 7" id="KW-0413">Isomerase</keyword>
<dbReference type="HAMAP" id="MF_00258">
    <property type="entry name" value="Glu_racemase"/>
    <property type="match status" value="1"/>
</dbReference>
<dbReference type="OrthoDB" id="9801055at2"/>
<dbReference type="eggNOG" id="COG0796">
    <property type="taxonomic scope" value="Bacteria"/>
</dbReference>
<dbReference type="STRING" id="887929.HMP0721_1903"/>
<dbReference type="PROSITE" id="PS00924">
    <property type="entry name" value="ASP_GLU_RACEMASE_2"/>
    <property type="match status" value="1"/>
</dbReference>
<dbReference type="InterPro" id="IPR001920">
    <property type="entry name" value="Asp/Glu_race"/>
</dbReference>
<dbReference type="GO" id="GO:0009252">
    <property type="term" value="P:peptidoglycan biosynthetic process"/>
    <property type="evidence" value="ECO:0007669"/>
    <property type="project" value="UniProtKB-UniRule"/>
</dbReference>
<dbReference type="EC" id="5.1.1.3" evidence="2 7"/>
<dbReference type="SUPFAM" id="SSF53681">
    <property type="entry name" value="Aspartate/glutamate racemase"/>
    <property type="match status" value="2"/>
</dbReference>
<evidence type="ECO:0000256" key="6">
    <source>
        <dbReference type="ARBA" id="ARBA00023316"/>
    </source>
</evidence>
<keyword evidence="6 7" id="KW-0961">Cell wall biogenesis/degradation</keyword>
<comment type="catalytic activity">
    <reaction evidence="1 7">
        <text>L-glutamate = D-glutamate</text>
        <dbReference type="Rhea" id="RHEA:12813"/>
        <dbReference type="ChEBI" id="CHEBI:29985"/>
        <dbReference type="ChEBI" id="CHEBI:29986"/>
        <dbReference type="EC" id="5.1.1.3"/>
    </reaction>
</comment>
<feature type="binding site" evidence="7">
    <location>
        <begin position="13"/>
        <end position="14"/>
    </location>
    <ligand>
        <name>substrate</name>
    </ligand>
</feature>
<sequence>MRKAFNDYIGVFDSGVGGISVLKHLTEQLPNENFLFYGDSANAPYGEKSVEQVRALAFDIVRRMVEDGVKAIVIACNTATSAAAKELRCAFELPIIGVEPALKPAATASGRHRVLVMATPVTLSLQKYRDLWDRYAGYAECVSCSCPGLAKRIERGRLDAPDLTALIEKLIGCYRGRVDSVVLGCTHYPFVSDQIRGVLGSHVTLYDGGAGTAGELKNVLTQKQLLTRAATPGGVLFQSSLKQPSEITLYRHFYHFNL</sequence>
<evidence type="ECO:0000313" key="8">
    <source>
        <dbReference type="EMBL" id="EFV01164.1"/>
    </source>
</evidence>
<comment type="similarity">
    <text evidence="7">Belongs to the aspartate/glutamate racemases family.</text>
</comment>
<feature type="active site" description="Proton donor/acceptor" evidence="7">
    <location>
        <position position="76"/>
    </location>
</feature>
<reference evidence="8 9" key="1">
    <citation type="submission" date="2010-12" db="EMBL/GenBank/DDBJ databases">
        <authorList>
            <person name="Muzny D."/>
            <person name="Qin X."/>
            <person name="Deng J."/>
            <person name="Jiang H."/>
            <person name="Liu Y."/>
            <person name="Qu J."/>
            <person name="Song X.-Z."/>
            <person name="Zhang L."/>
            <person name="Thornton R."/>
            <person name="Coyle M."/>
            <person name="Francisco L."/>
            <person name="Jackson L."/>
            <person name="Javaid M."/>
            <person name="Korchina V."/>
            <person name="Kovar C."/>
            <person name="Mata R."/>
            <person name="Mathew T."/>
            <person name="Ngo R."/>
            <person name="Nguyen L."/>
            <person name="Nguyen N."/>
            <person name="Okwuonu G."/>
            <person name="Ongeri F."/>
            <person name="Pham C."/>
            <person name="Simmons D."/>
            <person name="Wilczek-Boney K."/>
            <person name="Hale W."/>
            <person name="Jakkamsetti A."/>
            <person name="Pham P."/>
            <person name="Ruth R."/>
            <person name="San Lucas F."/>
            <person name="Warren J."/>
            <person name="Zhang J."/>
            <person name="Zhao Z."/>
            <person name="Zhou C."/>
            <person name="Zhu D."/>
            <person name="Lee S."/>
            <person name="Bess C."/>
            <person name="Blankenburg K."/>
            <person name="Forbes L."/>
            <person name="Fu Q."/>
            <person name="Gubbala S."/>
            <person name="Hirani K."/>
            <person name="Jayaseelan J.C."/>
            <person name="Lara F."/>
            <person name="Munidasa M."/>
            <person name="Palculict T."/>
            <person name="Patil S."/>
            <person name="Pu L.-L."/>
            <person name="Saada N."/>
            <person name="Tang L."/>
            <person name="Weissenberger G."/>
            <person name="Zhu Y."/>
            <person name="Hemphill L."/>
            <person name="Shang Y."/>
            <person name="Youmans B."/>
            <person name="Ayvaz T."/>
            <person name="Ross M."/>
            <person name="Santibanez J."/>
            <person name="Aqrawi P."/>
            <person name="Gross S."/>
            <person name="Joshi V."/>
            <person name="Fowler G."/>
            <person name="Nazareth L."/>
            <person name="Reid J."/>
            <person name="Worley K."/>
            <person name="Petrosino J."/>
            <person name="Highlander S."/>
            <person name="Gibbs R."/>
        </authorList>
    </citation>
    <scope>NUCLEOTIDE SEQUENCE [LARGE SCALE GENOMIC DNA]</scope>
    <source>
        <strain evidence="8 9">ATCC 23263</strain>
    </source>
</reference>
<feature type="active site" description="Proton donor/acceptor" evidence="7">
    <location>
        <position position="185"/>
    </location>
</feature>
<dbReference type="HOGENOM" id="CLU_052344_1_0_9"/>
<evidence type="ECO:0000256" key="3">
    <source>
        <dbReference type="ARBA" id="ARBA00022960"/>
    </source>
</evidence>